<evidence type="ECO:0000313" key="1">
    <source>
        <dbReference type="EMBL" id="MBB4120099.1"/>
    </source>
</evidence>
<evidence type="ECO:0000313" key="2">
    <source>
        <dbReference type="Proteomes" id="UP000553034"/>
    </source>
</evidence>
<organism evidence="1 2">
    <name type="scientific">Mesonia hippocampi</name>
    <dbReference type="NCBI Taxonomy" id="1628250"/>
    <lineage>
        <taxon>Bacteria</taxon>
        <taxon>Pseudomonadati</taxon>
        <taxon>Bacteroidota</taxon>
        <taxon>Flavobacteriia</taxon>
        <taxon>Flavobacteriales</taxon>
        <taxon>Flavobacteriaceae</taxon>
        <taxon>Mesonia</taxon>
    </lineage>
</organism>
<dbReference type="RefSeq" id="WP_183478430.1">
    <property type="nucleotide sequence ID" value="NZ_JACIFO010000022.1"/>
</dbReference>
<gene>
    <name evidence="1" type="ORF">GGR32_002416</name>
</gene>
<dbReference type="EMBL" id="JACIFO010000022">
    <property type="protein sequence ID" value="MBB4120099.1"/>
    <property type="molecule type" value="Genomic_DNA"/>
</dbReference>
<proteinExistence type="predicted"/>
<reference evidence="1 2" key="1">
    <citation type="submission" date="2020-08" db="EMBL/GenBank/DDBJ databases">
        <title>Genomic Encyclopedia of Type Strains, Phase IV (KMG-IV): sequencing the most valuable type-strain genomes for metagenomic binning, comparative biology and taxonomic classification.</title>
        <authorList>
            <person name="Goeker M."/>
        </authorList>
    </citation>
    <scope>NUCLEOTIDE SEQUENCE [LARGE SCALE GENOMIC DNA]</scope>
    <source>
        <strain evidence="1 2">DSM 29568</strain>
    </source>
</reference>
<accession>A0A840EP02</accession>
<sequence length="1472" mass="160646">DIQDLETTSTLVDNTDGTYLYTNEDGDTTLIDVPADVVNEFQTIINDSSVQNILNEYLTTKAEGNVSYDGNNFYYVDVNGDTQVIDIQDLETTSTLVDNTDGTYLYTNEDGDTTLIDVPADVVNEFQTIINDSSVQNILNEYLTTKAEGNVSYDGNNFYYVDANGDTQVIDIQDLETTSTLVDNTDGTYLYTNEDGDTTLIDVPADVVNEFQTIINDSSVQNILNEYLTTKAEGNVSYDGNNFYYVDANGDTQVIDIQDLETTSTLVDNTDGTYLYTNEDGDTTLIDVPADVVNEFQTIINDSSVQNILNEYLTTKAEGNVSYDGNNFYYVDVNGDTQVIDIQDLETTSTLVDNTDGTYLYTNEDGDTTLIDVPNDVITNITQITNDSDVITEVTELINNDIVNQGDIYTSIQNLIDTNTDEFIDNGNGTFTHVAVNGDSVTFDANTLTMTNTGNGTYQLLDANGDSLTIDVPNDVITNITQITNDSDVITEVTELINNDILNEGDIYTTINNILDTRTDEFIDNGNGTFTHVAVNGDSVTFDANTLTMTNTGNGTYQLLDANGDSLTIDVPNDVITNITQITNDSDVITEVTELINNDIVNQGDIYTSIQNLIDTNTDEFIDNGNGTFTHVAVNGDSVTFDANTLKMVDNQDGTYQLLDANGDSLTIDVPNDVITNITQITNDSDVITEVTELINNDIVNQGDIYTSIQNLIDTNTDEFIDNGNGTFTHVAVNGDSVTFDANTLKMVDNQDGTYQLLDANGDSLTIDVPNDVITNITQITNDSDVITEVTELINNDIVNQGDIYTSIQNLIDTNTDEFIDNGNGTFTHVAVNGDSVTFDANTLKMVDNQDGTYQLLDANGDSLTIDVPNDVITNITQITNDSDVITEVTELINNDIVNQGDIYTSIQNLIDTNTDEFIDNNDGTFTHIAVNGDSVTFDANTLMMVDNQDGTYQLLDANGDSLTIDVPNDVITNITQITNDSDVITEVTELINNDIVNQGDIYTSIQNLIDTNTDEFIDNGNGTFTHVAVNGDSVTFDANTLKMVDNQDGTYQLLDANGDSLTIDVPNDVITNITQITNDSDVITEVTELINNDIVNQGDIYTSIQNLIDTNTDEFIDNGNGTFTHVAVNGDSVTFDANTLKMVDNQDGTYQLLDANGDSLTIDVPNDVITNITQITNDSDVITEVTELINNDIVNQGDIYTSIQNLIDTNTDEFIDNNDGTFTHIAVNGDSVTFDANTLTMTDTGNGTYRLEDANGDSLTIDVPNDVITNITEITNDSNVITEVTELINNDIVNQGDIYTSIQNLIDTNTDEFIDNNDGTFTHIAVNGDSVTFDASTITMTKQVNGTYLLEDINGDSLTIDVPNDVITNITQITNDSDVITEVTELINNDIVNQGDIYTSIQNLIDTNTDEFIDNNDGTFTHIAVNGDSVTFDANTLKMVDNQDGTYQLLDANGDSLTIDVPNDVITNITQ</sequence>
<dbReference type="Proteomes" id="UP000553034">
    <property type="component" value="Unassembled WGS sequence"/>
</dbReference>
<name>A0A840EP02_9FLAO</name>
<keyword evidence="2" id="KW-1185">Reference proteome</keyword>
<feature type="non-terminal residue" evidence="1">
    <location>
        <position position="1"/>
    </location>
</feature>
<feature type="non-terminal residue" evidence="1">
    <location>
        <position position="1472"/>
    </location>
</feature>
<comment type="caution">
    <text evidence="1">The sequence shown here is derived from an EMBL/GenBank/DDBJ whole genome shotgun (WGS) entry which is preliminary data.</text>
</comment>
<protein>
    <submittedName>
        <fullName evidence="1">Uncharacterized protein</fullName>
    </submittedName>
</protein>